<protein>
    <submittedName>
        <fullName evidence="1">Uncharacterized protein</fullName>
    </submittedName>
</protein>
<accession>I5D6A3</accession>
<name>I5D6A3_MYCAA</name>
<dbReference type="Proteomes" id="UP000003181">
    <property type="component" value="Unassembled WGS sequence"/>
</dbReference>
<dbReference type="EMBL" id="AJPR01000006">
    <property type="protein sequence ID" value="EIN15212.1"/>
    <property type="molecule type" value="Genomic_DNA"/>
</dbReference>
<comment type="caution">
    <text evidence="1">The sequence shown here is derived from an EMBL/GenBank/DDBJ whole genome shotgun (WGS) entry which is preliminary data.</text>
</comment>
<gene>
    <name evidence="1" type="ORF">MAGb_3210</name>
</gene>
<evidence type="ECO:0000313" key="1">
    <source>
        <dbReference type="EMBL" id="EIN15212.1"/>
    </source>
</evidence>
<reference evidence="1 2" key="1">
    <citation type="journal article" date="2012" name="Appl. Environ. Microbiol.">
        <title>Emergence of Atypical Mycoplasma agalactiae Strains Harboring a New Prophage and Associated with an Alpine Wild Ungulate Mortality Episode.</title>
        <authorList>
            <person name="Tardy F."/>
            <person name="Baranowski E."/>
            <person name="Nouvel L.X."/>
            <person name="Mick V."/>
            <person name="Manso-Silvan L."/>
            <person name="Thiaucourt F."/>
            <person name="Thebault P."/>
            <person name="Breton M."/>
            <person name="Sirand-Pugnet P."/>
            <person name="Blanchard A."/>
            <person name="Garnier A."/>
            <person name="Gibert P."/>
            <person name="Game Y."/>
            <person name="Poumarat F."/>
            <person name="Citti C."/>
        </authorList>
    </citation>
    <scope>NUCLEOTIDE SEQUENCE [LARGE SCALE GENOMIC DNA]</scope>
    <source>
        <strain evidence="1 2">14628</strain>
    </source>
</reference>
<dbReference type="PATRIC" id="fig|1110504.5.peg.322"/>
<dbReference type="AlphaFoldDB" id="I5D6A3"/>
<proteinExistence type="predicted"/>
<dbReference type="OrthoDB" id="399060at2"/>
<evidence type="ECO:0000313" key="2">
    <source>
        <dbReference type="Proteomes" id="UP000003181"/>
    </source>
</evidence>
<dbReference type="STRING" id="1110504.MAGb_3210"/>
<organism evidence="1 2">
    <name type="scientific">Mycoplasmopsis agalactiae 14628</name>
    <dbReference type="NCBI Taxonomy" id="1110504"/>
    <lineage>
        <taxon>Bacteria</taxon>
        <taxon>Bacillati</taxon>
        <taxon>Mycoplasmatota</taxon>
        <taxon>Mycoplasmoidales</taxon>
        <taxon>Metamycoplasmataceae</taxon>
        <taxon>Mycoplasmopsis</taxon>
    </lineage>
</organism>
<dbReference type="RefSeq" id="WP_004024078.1">
    <property type="nucleotide sequence ID" value="NZ_AJPR01000006.1"/>
</dbReference>
<sequence>MDLLIETSIPLEWLNSFKNHLRIYDDLQDEALFEYLQIARKNIWTQFYNFKLVNGDIDITHPWANDLITKRATFHLAATYVVNPDIFAKGSQVIDDKNIYRILGDRVFYGAY</sequence>